<organism evidence="1">
    <name type="scientific">Clostridium butyricum</name>
    <dbReference type="NCBI Taxonomy" id="1492"/>
    <lineage>
        <taxon>Bacteria</taxon>
        <taxon>Bacillati</taxon>
        <taxon>Bacillota</taxon>
        <taxon>Clostridia</taxon>
        <taxon>Eubacteriales</taxon>
        <taxon>Clostridiaceae</taxon>
        <taxon>Clostridium</taxon>
    </lineage>
</organism>
<evidence type="ECO:0008006" key="2">
    <source>
        <dbReference type="Google" id="ProtNLM"/>
    </source>
</evidence>
<reference evidence="1" key="1">
    <citation type="submission" date="2019-11" db="EMBL/GenBank/DDBJ databases">
        <authorList>
            <person name="Feng L."/>
        </authorList>
    </citation>
    <scope>NUCLEOTIDE SEQUENCE</scope>
    <source>
        <strain evidence="1">CButyricumLFYP62</strain>
    </source>
</reference>
<dbReference type="InterPro" id="IPR013321">
    <property type="entry name" value="Arc_rbn_hlx_hlx"/>
</dbReference>
<dbReference type="AlphaFoldDB" id="A0A6N2Z2H0"/>
<evidence type="ECO:0000313" key="1">
    <source>
        <dbReference type="EMBL" id="VYT73595.1"/>
    </source>
</evidence>
<accession>A0A6N2Z2H0</accession>
<name>A0A6N2Z2H0_CLOBU</name>
<sequence>MAISENKKRVQVTFDLDDLEIIQTISKKNRHTVSDTIAILIEKYLKPEYEELQKKDVK</sequence>
<protein>
    <recommendedName>
        <fullName evidence="2">CopG family transcriptional regulator</fullName>
    </recommendedName>
</protein>
<dbReference type="EMBL" id="CACRTU010000008">
    <property type="protein sequence ID" value="VYT73595.1"/>
    <property type="molecule type" value="Genomic_DNA"/>
</dbReference>
<gene>
    <name evidence="1" type="ORF">CBLFYP62_00608</name>
</gene>
<proteinExistence type="predicted"/>
<dbReference type="RefSeq" id="WP_003429907.1">
    <property type="nucleotide sequence ID" value="NZ_CACRTU010000008.1"/>
</dbReference>
<dbReference type="Gene3D" id="1.10.1220.10">
    <property type="entry name" value="Met repressor-like"/>
    <property type="match status" value="1"/>
</dbReference>
<dbReference type="GO" id="GO:0006355">
    <property type="term" value="P:regulation of DNA-templated transcription"/>
    <property type="evidence" value="ECO:0007669"/>
    <property type="project" value="InterPro"/>
</dbReference>